<dbReference type="OrthoDB" id="5185169at2"/>
<dbReference type="Gene3D" id="1.10.10.60">
    <property type="entry name" value="Homeodomain-like"/>
    <property type="match status" value="1"/>
</dbReference>
<dbReference type="PROSITE" id="PS50977">
    <property type="entry name" value="HTH_TETR_2"/>
    <property type="match status" value="1"/>
</dbReference>
<dbReference type="PROSITE" id="PS01081">
    <property type="entry name" value="HTH_TETR_1"/>
    <property type="match status" value="1"/>
</dbReference>
<evidence type="ECO:0000256" key="4">
    <source>
        <dbReference type="PROSITE-ProRule" id="PRU00335"/>
    </source>
</evidence>
<dbReference type="PANTHER" id="PTHR30055">
    <property type="entry name" value="HTH-TYPE TRANSCRIPTIONAL REGULATOR RUTR"/>
    <property type="match status" value="1"/>
</dbReference>
<dbReference type="AlphaFoldDB" id="A0A1S1PJV2"/>
<name>A0A1S1PJV2_9ACTN</name>
<dbReference type="InterPro" id="IPR009057">
    <property type="entry name" value="Homeodomain-like_sf"/>
</dbReference>
<feature type="compositionally biased region" description="Basic and acidic residues" evidence="5">
    <location>
        <begin position="224"/>
        <end position="234"/>
    </location>
</feature>
<dbReference type="Gene3D" id="1.10.357.10">
    <property type="entry name" value="Tetracycline Repressor, domain 2"/>
    <property type="match status" value="1"/>
</dbReference>
<dbReference type="PRINTS" id="PR00455">
    <property type="entry name" value="HTHTETR"/>
</dbReference>
<dbReference type="GO" id="GO:0003700">
    <property type="term" value="F:DNA-binding transcription factor activity"/>
    <property type="evidence" value="ECO:0007669"/>
    <property type="project" value="TreeGrafter"/>
</dbReference>
<protein>
    <submittedName>
        <fullName evidence="7">TetR family transcriptional regulator</fullName>
    </submittedName>
</protein>
<evidence type="ECO:0000256" key="3">
    <source>
        <dbReference type="ARBA" id="ARBA00023163"/>
    </source>
</evidence>
<dbReference type="InterPro" id="IPR001647">
    <property type="entry name" value="HTH_TetR"/>
</dbReference>
<accession>A0A1S1PJV2</accession>
<keyword evidence="2 4" id="KW-0238">DNA-binding</keyword>
<feature type="DNA-binding region" description="H-T-H motif" evidence="4">
    <location>
        <begin position="36"/>
        <end position="55"/>
    </location>
</feature>
<evidence type="ECO:0000256" key="5">
    <source>
        <dbReference type="SAM" id="MobiDB-lite"/>
    </source>
</evidence>
<dbReference type="Pfam" id="PF00440">
    <property type="entry name" value="TetR_N"/>
    <property type="match status" value="1"/>
</dbReference>
<dbReference type="PANTHER" id="PTHR30055:SF234">
    <property type="entry name" value="HTH-TYPE TRANSCRIPTIONAL REGULATOR BETI"/>
    <property type="match status" value="1"/>
</dbReference>
<evidence type="ECO:0000259" key="6">
    <source>
        <dbReference type="PROSITE" id="PS50977"/>
    </source>
</evidence>
<feature type="region of interest" description="Disordered" evidence="5">
    <location>
        <begin position="224"/>
        <end position="243"/>
    </location>
</feature>
<keyword evidence="8" id="KW-1185">Reference proteome</keyword>
<gene>
    <name evidence="7" type="ORF">BBK14_08770</name>
</gene>
<dbReference type="InterPro" id="IPR023772">
    <property type="entry name" value="DNA-bd_HTH_TetR-type_CS"/>
</dbReference>
<reference evidence="8" key="1">
    <citation type="submission" date="2016-07" db="EMBL/GenBank/DDBJ databases">
        <title>Frankia sp. NRRL B-16219 Genome sequencing.</title>
        <authorList>
            <person name="Ghodhbane-Gtari F."/>
            <person name="Swanson E."/>
            <person name="Gueddou A."/>
            <person name="Louati M."/>
            <person name="Nouioui I."/>
            <person name="Hezbri K."/>
            <person name="Abebe-Akele F."/>
            <person name="Simpson S."/>
            <person name="Morris K."/>
            <person name="Thomas K."/>
            <person name="Gtari M."/>
            <person name="Tisa L.S."/>
        </authorList>
    </citation>
    <scope>NUCLEOTIDE SEQUENCE [LARGE SCALE GENOMIC DNA]</scope>
    <source>
        <strain evidence="8">NRRL B-16219</strain>
    </source>
</reference>
<keyword evidence="3" id="KW-0804">Transcription</keyword>
<evidence type="ECO:0000256" key="2">
    <source>
        <dbReference type="ARBA" id="ARBA00023125"/>
    </source>
</evidence>
<sequence>MTEPLGLRDRKKQRTRDALSAAAVSLFLERGFERVSVAEVAAAAEVSKPTLFSYFPAKEDLVLHRVLDHRGEAARVVRARSAGQSPLAALEAHFLAGLRQHEPVTGLCDAPEVLAYHRLVFSTPSLLGRMAQYTAADEDALADAFAEAAGSPAAQVDARLAAAAVLTVQRVLARENWRRLDAGAAAVDVLPDAEAAARRAFGALAGLANLPGLVDLPDRADRADRADFPDRTDLQGRTVPGAG</sequence>
<dbReference type="SUPFAM" id="SSF46689">
    <property type="entry name" value="Homeodomain-like"/>
    <property type="match status" value="1"/>
</dbReference>
<dbReference type="EMBL" id="MAXA01000268">
    <property type="protein sequence ID" value="OHV20304.1"/>
    <property type="molecule type" value="Genomic_DNA"/>
</dbReference>
<evidence type="ECO:0000256" key="1">
    <source>
        <dbReference type="ARBA" id="ARBA00023015"/>
    </source>
</evidence>
<dbReference type="GO" id="GO:0000976">
    <property type="term" value="F:transcription cis-regulatory region binding"/>
    <property type="evidence" value="ECO:0007669"/>
    <property type="project" value="TreeGrafter"/>
</dbReference>
<evidence type="ECO:0000313" key="8">
    <source>
        <dbReference type="Proteomes" id="UP000179769"/>
    </source>
</evidence>
<keyword evidence="1" id="KW-0805">Transcription regulation</keyword>
<dbReference type="FunFam" id="1.10.10.60:FF:000141">
    <property type="entry name" value="TetR family transcriptional regulator"/>
    <property type="match status" value="1"/>
</dbReference>
<feature type="domain" description="HTH tetR-type" evidence="6">
    <location>
        <begin position="13"/>
        <end position="73"/>
    </location>
</feature>
<organism evidence="7 8">
    <name type="scientific">Parafrankia soli</name>
    <dbReference type="NCBI Taxonomy" id="2599596"/>
    <lineage>
        <taxon>Bacteria</taxon>
        <taxon>Bacillati</taxon>
        <taxon>Actinomycetota</taxon>
        <taxon>Actinomycetes</taxon>
        <taxon>Frankiales</taxon>
        <taxon>Frankiaceae</taxon>
        <taxon>Parafrankia</taxon>
    </lineage>
</organism>
<dbReference type="InterPro" id="IPR050109">
    <property type="entry name" value="HTH-type_TetR-like_transc_reg"/>
</dbReference>
<comment type="caution">
    <text evidence="7">The sequence shown here is derived from an EMBL/GenBank/DDBJ whole genome shotgun (WGS) entry which is preliminary data.</text>
</comment>
<dbReference type="Proteomes" id="UP000179769">
    <property type="component" value="Unassembled WGS sequence"/>
</dbReference>
<proteinExistence type="predicted"/>
<dbReference type="RefSeq" id="WP_071066898.1">
    <property type="nucleotide sequence ID" value="NZ_MAXA01000268.1"/>
</dbReference>
<evidence type="ECO:0000313" key="7">
    <source>
        <dbReference type="EMBL" id="OHV20304.1"/>
    </source>
</evidence>
<dbReference type="GO" id="GO:0045892">
    <property type="term" value="P:negative regulation of DNA-templated transcription"/>
    <property type="evidence" value="ECO:0007669"/>
    <property type="project" value="UniProtKB-ARBA"/>
</dbReference>